<dbReference type="EMBL" id="BAABAK010000007">
    <property type="protein sequence ID" value="GAA3962842.1"/>
    <property type="molecule type" value="Genomic_DNA"/>
</dbReference>
<accession>A0ABP7PCA3</accession>
<keyword evidence="2" id="KW-1185">Reference proteome</keyword>
<proteinExistence type="predicted"/>
<evidence type="ECO:0000313" key="2">
    <source>
        <dbReference type="Proteomes" id="UP001501081"/>
    </source>
</evidence>
<organism evidence="1 2">
    <name type="scientific">Pedobacter ginsengiterrae</name>
    <dbReference type="NCBI Taxonomy" id="871696"/>
    <lineage>
        <taxon>Bacteria</taxon>
        <taxon>Pseudomonadati</taxon>
        <taxon>Bacteroidota</taxon>
        <taxon>Sphingobacteriia</taxon>
        <taxon>Sphingobacteriales</taxon>
        <taxon>Sphingobacteriaceae</taxon>
        <taxon>Pedobacter</taxon>
    </lineage>
</organism>
<protein>
    <submittedName>
        <fullName evidence="1">Uncharacterized protein</fullName>
    </submittedName>
</protein>
<name>A0ABP7PCA3_9SPHI</name>
<comment type="caution">
    <text evidence="1">The sequence shown here is derived from an EMBL/GenBank/DDBJ whole genome shotgun (WGS) entry which is preliminary data.</text>
</comment>
<sequence length="64" mass="7488">MKVTPESAVPIIPKATRYHLEFLFATKNELLSDESLEVTNEIIIRTKKYPIRKHKRTVGDIFLF</sequence>
<evidence type="ECO:0000313" key="1">
    <source>
        <dbReference type="EMBL" id="GAA3962842.1"/>
    </source>
</evidence>
<gene>
    <name evidence="1" type="ORF">GCM10022246_15200</name>
</gene>
<dbReference type="Proteomes" id="UP001501081">
    <property type="component" value="Unassembled WGS sequence"/>
</dbReference>
<reference evidence="2" key="1">
    <citation type="journal article" date="2019" name="Int. J. Syst. Evol. Microbiol.">
        <title>The Global Catalogue of Microorganisms (GCM) 10K type strain sequencing project: providing services to taxonomists for standard genome sequencing and annotation.</title>
        <authorList>
            <consortium name="The Broad Institute Genomics Platform"/>
            <consortium name="The Broad Institute Genome Sequencing Center for Infectious Disease"/>
            <person name="Wu L."/>
            <person name="Ma J."/>
        </authorList>
    </citation>
    <scope>NUCLEOTIDE SEQUENCE [LARGE SCALE GENOMIC DNA]</scope>
    <source>
        <strain evidence="2">JCM 17338</strain>
    </source>
</reference>